<feature type="domain" description="Glycosyl transferase family 1" evidence="1">
    <location>
        <begin position="204"/>
        <end position="363"/>
    </location>
</feature>
<dbReference type="AlphaFoldDB" id="A0A517NP70"/>
<dbReference type="PANTHER" id="PTHR45947:SF3">
    <property type="entry name" value="SULFOQUINOVOSYL TRANSFERASE SQD2"/>
    <property type="match status" value="1"/>
</dbReference>
<dbReference type="Gene3D" id="3.40.50.2000">
    <property type="entry name" value="Glycogen Phosphorylase B"/>
    <property type="match status" value="2"/>
</dbReference>
<dbReference type="InterPro" id="IPR050194">
    <property type="entry name" value="Glycosyltransferase_grp1"/>
</dbReference>
<dbReference type="EC" id="2.4.1.250" evidence="2"/>
<evidence type="ECO:0000313" key="3">
    <source>
        <dbReference type="Proteomes" id="UP000319817"/>
    </source>
</evidence>
<dbReference type="EMBL" id="CP036526">
    <property type="protein sequence ID" value="QDT08918.1"/>
    <property type="molecule type" value="Genomic_DNA"/>
</dbReference>
<keyword evidence="3" id="KW-1185">Reference proteome</keyword>
<organism evidence="2 3">
    <name type="scientific">Stieleria marina</name>
    <dbReference type="NCBI Taxonomy" id="1930275"/>
    <lineage>
        <taxon>Bacteria</taxon>
        <taxon>Pseudomonadati</taxon>
        <taxon>Planctomycetota</taxon>
        <taxon>Planctomycetia</taxon>
        <taxon>Pirellulales</taxon>
        <taxon>Pirellulaceae</taxon>
        <taxon>Stieleria</taxon>
    </lineage>
</organism>
<protein>
    <submittedName>
        <fullName evidence="2">D-inositol-3-phosphate glycosyltransferase</fullName>
        <ecNumber evidence="2">2.4.1.250</ecNumber>
    </submittedName>
</protein>
<dbReference type="InterPro" id="IPR001296">
    <property type="entry name" value="Glyco_trans_1"/>
</dbReference>
<dbReference type="OrthoDB" id="9795068at2"/>
<keyword evidence="2" id="KW-0328">Glycosyltransferase</keyword>
<dbReference type="RefSeq" id="WP_145416386.1">
    <property type="nucleotide sequence ID" value="NZ_CP036526.1"/>
</dbReference>
<dbReference type="CDD" id="cd03801">
    <property type="entry name" value="GT4_PimA-like"/>
    <property type="match status" value="1"/>
</dbReference>
<dbReference type="SUPFAM" id="SSF53756">
    <property type="entry name" value="UDP-Glycosyltransferase/glycogen phosphorylase"/>
    <property type="match status" value="1"/>
</dbReference>
<sequence length="390" mass="43618">MISRFKDSVPALRDAHVVVLTNYLRRHHSLVLQEVTKQVGKLTILLSTDMEPDRAWQADWGDLNVRIQKNKMITARWKHSSGFNEPNFIHIPTDTVKTLKELKPDIVFSYEMGMRTVLSSLYRLTHRKVPLVMVGNMADHIENERGMLRRLTRRFIKSRVDYATYNGPSCKRYLESIGFAEERLFHFPYCIDHETTYGGAQTFSDDGHRRLFYCGVISDRKGILPFTQLLADYLSKNDHTRVTLAIAGDGPLADQVKALQSDRLEIDLLGHCNSEQLSAANQAADICVFPTLGDEWGLVPIEAMASGLPVLGSVLAQSVEAKVIEGKNGWRFDPLDDESIMRSIDTALRTSQVKLAAMSDAARTTAADATPANSADCFCNVVRTISGKTA</sequence>
<accession>A0A517NP70</accession>
<evidence type="ECO:0000259" key="1">
    <source>
        <dbReference type="Pfam" id="PF00534"/>
    </source>
</evidence>
<reference evidence="2 3" key="1">
    <citation type="submission" date="2019-02" db="EMBL/GenBank/DDBJ databases">
        <title>Deep-cultivation of Planctomycetes and their phenomic and genomic characterization uncovers novel biology.</title>
        <authorList>
            <person name="Wiegand S."/>
            <person name="Jogler M."/>
            <person name="Boedeker C."/>
            <person name="Pinto D."/>
            <person name="Vollmers J."/>
            <person name="Rivas-Marin E."/>
            <person name="Kohn T."/>
            <person name="Peeters S.H."/>
            <person name="Heuer A."/>
            <person name="Rast P."/>
            <person name="Oberbeckmann S."/>
            <person name="Bunk B."/>
            <person name="Jeske O."/>
            <person name="Meyerdierks A."/>
            <person name="Storesund J.E."/>
            <person name="Kallscheuer N."/>
            <person name="Luecker S."/>
            <person name="Lage O.M."/>
            <person name="Pohl T."/>
            <person name="Merkel B.J."/>
            <person name="Hornburger P."/>
            <person name="Mueller R.-W."/>
            <person name="Bruemmer F."/>
            <person name="Labrenz M."/>
            <person name="Spormann A.M."/>
            <person name="Op den Camp H."/>
            <person name="Overmann J."/>
            <person name="Amann R."/>
            <person name="Jetten M.S.M."/>
            <person name="Mascher T."/>
            <person name="Medema M.H."/>
            <person name="Devos D.P."/>
            <person name="Kaster A.-K."/>
            <person name="Ovreas L."/>
            <person name="Rohde M."/>
            <person name="Galperin M.Y."/>
            <person name="Jogler C."/>
        </authorList>
    </citation>
    <scope>NUCLEOTIDE SEQUENCE [LARGE SCALE GENOMIC DNA]</scope>
    <source>
        <strain evidence="2 3">K23_9</strain>
    </source>
</reference>
<proteinExistence type="predicted"/>
<keyword evidence="2" id="KW-0808">Transferase</keyword>
<dbReference type="Pfam" id="PF00534">
    <property type="entry name" value="Glycos_transf_1"/>
    <property type="match status" value="1"/>
</dbReference>
<dbReference type="PANTHER" id="PTHR45947">
    <property type="entry name" value="SULFOQUINOVOSYL TRANSFERASE SQD2"/>
    <property type="match status" value="1"/>
</dbReference>
<dbReference type="GO" id="GO:0102710">
    <property type="term" value="F:D-inositol-3-phosphate glycosyltransferase activity"/>
    <property type="evidence" value="ECO:0007669"/>
    <property type="project" value="UniProtKB-EC"/>
</dbReference>
<gene>
    <name evidence="2" type="primary">mshA_2</name>
    <name evidence="2" type="ORF">K239x_08610</name>
</gene>
<name>A0A517NP70_9BACT</name>
<dbReference type="Proteomes" id="UP000319817">
    <property type="component" value="Chromosome"/>
</dbReference>
<evidence type="ECO:0000313" key="2">
    <source>
        <dbReference type="EMBL" id="QDT08918.1"/>
    </source>
</evidence>